<comment type="caution">
    <text evidence="10">The sequence shown here is derived from an EMBL/GenBank/DDBJ whole genome shotgun (WGS) entry which is preliminary data.</text>
</comment>
<dbReference type="GO" id="GO:0022857">
    <property type="term" value="F:transmembrane transporter activity"/>
    <property type="evidence" value="ECO:0007669"/>
    <property type="project" value="InterPro"/>
</dbReference>
<dbReference type="PANTHER" id="PTHR23504:SF15">
    <property type="entry name" value="MAJOR FACILITATOR SUPERFAMILY (MFS) PROFILE DOMAIN-CONTAINING PROTEIN"/>
    <property type="match status" value="1"/>
</dbReference>
<dbReference type="SUPFAM" id="SSF103473">
    <property type="entry name" value="MFS general substrate transporter"/>
    <property type="match status" value="1"/>
</dbReference>
<dbReference type="EMBL" id="MBFT01000926">
    <property type="protein sequence ID" value="PVU86373.1"/>
    <property type="molecule type" value="Genomic_DNA"/>
</dbReference>
<feature type="transmembrane region" description="Helical" evidence="7">
    <location>
        <begin position="50"/>
        <end position="75"/>
    </location>
</feature>
<dbReference type="CDD" id="cd17330">
    <property type="entry name" value="MFS_SLC46_TetA_like"/>
    <property type="match status" value="1"/>
</dbReference>
<evidence type="ECO:0000313" key="10">
    <source>
        <dbReference type="EMBL" id="PVU92268.1"/>
    </source>
</evidence>
<evidence type="ECO:0000256" key="7">
    <source>
        <dbReference type="SAM" id="Phobius"/>
    </source>
</evidence>
<evidence type="ECO:0000259" key="8">
    <source>
        <dbReference type="PROSITE" id="PS50850"/>
    </source>
</evidence>
<feature type="transmembrane region" description="Helical" evidence="7">
    <location>
        <begin position="361"/>
        <end position="382"/>
    </location>
</feature>
<feature type="domain" description="Major facilitator superfamily (MFS) profile" evidence="8">
    <location>
        <begin position="49"/>
        <end position="582"/>
    </location>
</feature>
<keyword evidence="2" id="KW-0813">Transport</keyword>
<dbReference type="Pfam" id="PF07690">
    <property type="entry name" value="MFS_1"/>
    <property type="match status" value="1"/>
</dbReference>
<evidence type="ECO:0000256" key="5">
    <source>
        <dbReference type="ARBA" id="ARBA00023136"/>
    </source>
</evidence>
<gene>
    <name evidence="10" type="ORF">BB559_003765</name>
    <name evidence="9" type="ORF">BB559_006536</name>
</gene>
<evidence type="ECO:0000256" key="1">
    <source>
        <dbReference type="ARBA" id="ARBA00004141"/>
    </source>
</evidence>
<dbReference type="GO" id="GO:0016020">
    <property type="term" value="C:membrane"/>
    <property type="evidence" value="ECO:0007669"/>
    <property type="project" value="UniProtKB-SubCell"/>
</dbReference>
<dbReference type="EMBL" id="MBFT01000379">
    <property type="protein sequence ID" value="PVU92268.1"/>
    <property type="molecule type" value="Genomic_DNA"/>
</dbReference>
<feature type="transmembrane region" description="Helical" evidence="7">
    <location>
        <begin position="144"/>
        <end position="166"/>
    </location>
</feature>
<feature type="transmembrane region" description="Helical" evidence="7">
    <location>
        <begin position="402"/>
        <end position="424"/>
    </location>
</feature>
<evidence type="ECO:0000256" key="4">
    <source>
        <dbReference type="ARBA" id="ARBA00022989"/>
    </source>
</evidence>
<feature type="compositionally biased region" description="Basic residues" evidence="6">
    <location>
        <begin position="252"/>
        <end position="265"/>
    </location>
</feature>
<dbReference type="InterPro" id="IPR001958">
    <property type="entry name" value="Tet-R_TetA/multi-R_MdtG-like"/>
</dbReference>
<evidence type="ECO:0000313" key="11">
    <source>
        <dbReference type="Proteomes" id="UP000245699"/>
    </source>
</evidence>
<sequence length="595" mass="66106">MESKRNSKATLLSQNFRNEYLSIREHEHPSSNTEAAQPKATITPIPWGQVLILILVRLSDPIGLALIFPFIYQFVKNSGIAKTSGEIGWYVGLMLASFPLAQSFTTIYWGRLSDRIGRKPVIMYGLVGSLVTTISFGFTNDFYIALIIRTLSGLLNGNVSIIKSSLAEISDQTNRAQVFAFLPLSWNVGGIVGPLIGGLLYDPSKKIPWLFGSIYVFEKYPHLLPCLVSGMLYGFGLILGISKLEETYYPKSKKSNKKTRSKKTKKDNLESKRDKDVVERSGVSLDQLEQSSSSTSIGMANSTSNDTISSFYKSNNNGLENLDEFEESEVLLSANDDTSSVFSYSSVEEERTFSDRFSSTMLVVLITNSTMTLAHSMFDNFFAVWSASEIDLGGLEFSPNDISLALGFCGLVVFYVQLVIYPYIDRKYGTIFSYRIGLLFVLPTSLILPIVSILAKLSNETGGVGNVFARAISLDTKSADVYYIIMWIVLEFVLCLRVFGSVFSFTGINLMVTNATLNPSDLGFMNGSQQTITSIVRVIGPILVGALWQLTSNSKLMYPFDHSFVWNLIGALYLYTWIKSKKIPDTVNKPIIENM</sequence>
<dbReference type="PRINTS" id="PR01035">
    <property type="entry name" value="TCRTETA"/>
</dbReference>
<feature type="transmembrane region" description="Helical" evidence="7">
    <location>
        <begin position="484"/>
        <end position="512"/>
    </location>
</feature>
<feature type="transmembrane region" description="Helical" evidence="7">
    <location>
        <begin position="121"/>
        <end position="138"/>
    </location>
</feature>
<feature type="transmembrane region" description="Helical" evidence="7">
    <location>
        <begin position="436"/>
        <end position="455"/>
    </location>
</feature>
<feature type="transmembrane region" description="Helical" evidence="7">
    <location>
        <begin position="220"/>
        <end position="241"/>
    </location>
</feature>
<dbReference type="AlphaFoldDB" id="A0A2T9YIU9"/>
<evidence type="ECO:0000256" key="2">
    <source>
        <dbReference type="ARBA" id="ARBA00022448"/>
    </source>
</evidence>
<dbReference type="OrthoDB" id="419616at2759"/>
<dbReference type="InterPro" id="IPR036259">
    <property type="entry name" value="MFS_trans_sf"/>
</dbReference>
<evidence type="ECO:0000313" key="9">
    <source>
        <dbReference type="EMBL" id="PVU86373.1"/>
    </source>
</evidence>
<dbReference type="InterPro" id="IPR011701">
    <property type="entry name" value="MFS"/>
</dbReference>
<proteinExistence type="predicted"/>
<dbReference type="Gene3D" id="1.20.1250.20">
    <property type="entry name" value="MFS general substrate transporter like domains"/>
    <property type="match status" value="1"/>
</dbReference>
<accession>A0A2T9YIU9</accession>
<feature type="transmembrane region" description="Helical" evidence="7">
    <location>
        <begin position="178"/>
        <end position="200"/>
    </location>
</feature>
<dbReference type="PANTHER" id="PTHR23504">
    <property type="entry name" value="MAJOR FACILITATOR SUPERFAMILY DOMAIN-CONTAINING PROTEIN 10"/>
    <property type="match status" value="1"/>
</dbReference>
<evidence type="ECO:0000256" key="6">
    <source>
        <dbReference type="SAM" id="MobiDB-lite"/>
    </source>
</evidence>
<keyword evidence="11" id="KW-1185">Reference proteome</keyword>
<evidence type="ECO:0000256" key="3">
    <source>
        <dbReference type="ARBA" id="ARBA00022692"/>
    </source>
</evidence>
<organism evidence="10 11">
    <name type="scientific">Furculomyces boomerangus</name>
    <dbReference type="NCBI Taxonomy" id="61424"/>
    <lineage>
        <taxon>Eukaryota</taxon>
        <taxon>Fungi</taxon>
        <taxon>Fungi incertae sedis</taxon>
        <taxon>Zoopagomycota</taxon>
        <taxon>Kickxellomycotina</taxon>
        <taxon>Harpellomycetes</taxon>
        <taxon>Harpellales</taxon>
        <taxon>Harpellaceae</taxon>
        <taxon>Furculomyces</taxon>
    </lineage>
</organism>
<feature type="region of interest" description="Disordered" evidence="6">
    <location>
        <begin position="252"/>
        <end position="280"/>
    </location>
</feature>
<dbReference type="Proteomes" id="UP000245699">
    <property type="component" value="Unassembled WGS sequence"/>
</dbReference>
<dbReference type="PROSITE" id="PS50850">
    <property type="entry name" value="MFS"/>
    <property type="match status" value="1"/>
</dbReference>
<keyword evidence="5 7" id="KW-0472">Membrane</keyword>
<keyword evidence="3 7" id="KW-0812">Transmembrane</keyword>
<reference evidence="10 11" key="1">
    <citation type="journal article" date="2018" name="MBio">
        <title>Comparative Genomics Reveals the Core Gene Toolbox for the Fungus-Insect Symbiosis.</title>
        <authorList>
            <person name="Wang Y."/>
            <person name="Stata M."/>
            <person name="Wang W."/>
            <person name="Stajich J.E."/>
            <person name="White M.M."/>
            <person name="Moncalvo J.M."/>
        </authorList>
    </citation>
    <scope>NUCLEOTIDE SEQUENCE [LARGE SCALE GENOMIC DNA]</scope>
    <source>
        <strain evidence="10 11">AUS-77-4</strain>
    </source>
</reference>
<keyword evidence="4 7" id="KW-1133">Transmembrane helix</keyword>
<feature type="transmembrane region" description="Helical" evidence="7">
    <location>
        <begin position="87"/>
        <end position="109"/>
    </location>
</feature>
<comment type="subcellular location">
    <subcellularLocation>
        <location evidence="1">Membrane</location>
        <topology evidence="1">Multi-pass membrane protein</topology>
    </subcellularLocation>
</comment>
<dbReference type="InterPro" id="IPR020846">
    <property type="entry name" value="MFS_dom"/>
</dbReference>
<feature type="transmembrane region" description="Helical" evidence="7">
    <location>
        <begin position="556"/>
        <end position="575"/>
    </location>
</feature>
<feature type="transmembrane region" description="Helical" evidence="7">
    <location>
        <begin position="532"/>
        <end position="550"/>
    </location>
</feature>
<protein>
    <recommendedName>
        <fullName evidence="8">Major facilitator superfamily (MFS) profile domain-containing protein</fullName>
    </recommendedName>
</protein>
<feature type="compositionally biased region" description="Basic and acidic residues" evidence="6">
    <location>
        <begin position="266"/>
        <end position="279"/>
    </location>
</feature>
<name>A0A2T9YIU9_9FUNG</name>